<evidence type="ECO:0000313" key="6">
    <source>
        <dbReference type="EMBL" id="RKP16818.1"/>
    </source>
</evidence>
<evidence type="ECO:0000256" key="3">
    <source>
        <dbReference type="ARBA" id="ARBA00022989"/>
    </source>
</evidence>
<keyword evidence="3" id="KW-1133">Transmembrane helix</keyword>
<evidence type="ECO:0000256" key="2">
    <source>
        <dbReference type="ARBA" id="ARBA00022692"/>
    </source>
</evidence>
<dbReference type="Gene3D" id="3.40.50.300">
    <property type="entry name" value="P-loop containing nucleotide triphosphate hydrolases"/>
    <property type="match status" value="1"/>
</dbReference>
<sequence length="378" mass="43130">MIKYFQGMIAVEFRTRLTKFVNDMYFMEKTYYKILNLDNRIENVDQLLTTDIEKFCNSLASLYSSLTKPILDLLIFNYQLSKSIGIPGLVGLLANYVGSSIVLRFISPNFGRLAAREAKLEGQFRYAHSRIITNAEEIAFYKGNKLEKSIVDTSYQKLISHVNSVYRKKINYNMVEDIIIKYLWSAIGYLGCALPAFLPEISGIKIENGDERSLTKGFITNKRLMLNLADAGGRVLYAYKELAELTGYTTRVYNLIEVFSDMKRNKYSKVMVSRDYSLNKILGHVSESDRIEFSEVPIVTPSGELLVKRLNIRIEPGDHLLISGANGTGKTSIMRVLASVWPLFCNALCFNTKWEIYKIRKGRKSSSFHKDLTMSLAH</sequence>
<dbReference type="InterPro" id="IPR011527">
    <property type="entry name" value="ABC1_TM_dom"/>
</dbReference>
<dbReference type="EMBL" id="ML006216">
    <property type="protein sequence ID" value="RKP16818.1"/>
    <property type="molecule type" value="Genomic_DNA"/>
</dbReference>
<dbReference type="GO" id="GO:0015910">
    <property type="term" value="P:long-chain fatty acid import into peroxisome"/>
    <property type="evidence" value="ECO:0007669"/>
    <property type="project" value="TreeGrafter"/>
</dbReference>
<dbReference type="GO" id="GO:0140359">
    <property type="term" value="F:ABC-type transporter activity"/>
    <property type="evidence" value="ECO:0007669"/>
    <property type="project" value="InterPro"/>
</dbReference>
<reference evidence="7" key="1">
    <citation type="journal article" date="2018" name="Nat. Microbiol.">
        <title>Leveraging single-cell genomics to expand the fungal tree of life.</title>
        <authorList>
            <person name="Ahrendt S.R."/>
            <person name="Quandt C.A."/>
            <person name="Ciobanu D."/>
            <person name="Clum A."/>
            <person name="Salamov A."/>
            <person name="Andreopoulos B."/>
            <person name="Cheng J.F."/>
            <person name="Woyke T."/>
            <person name="Pelin A."/>
            <person name="Henrissat B."/>
            <person name="Reynolds N.K."/>
            <person name="Benny G.L."/>
            <person name="Smith M.E."/>
            <person name="James T.Y."/>
            <person name="Grigoriev I.V."/>
        </authorList>
    </citation>
    <scope>NUCLEOTIDE SEQUENCE [LARGE SCALE GENOMIC DNA]</scope>
    <source>
        <strain evidence="7">CSF55</strain>
    </source>
</reference>
<dbReference type="InterPro" id="IPR050835">
    <property type="entry name" value="ABC_transporter_sub-D"/>
</dbReference>
<name>A0A4P9YCC4_ROZAC</name>
<dbReference type="GO" id="GO:0006635">
    <property type="term" value="P:fatty acid beta-oxidation"/>
    <property type="evidence" value="ECO:0007669"/>
    <property type="project" value="TreeGrafter"/>
</dbReference>
<dbReference type="GO" id="GO:0007031">
    <property type="term" value="P:peroxisome organization"/>
    <property type="evidence" value="ECO:0007669"/>
    <property type="project" value="TreeGrafter"/>
</dbReference>
<accession>A0A4P9YCC4</accession>
<gene>
    <name evidence="6" type="ORF">ROZALSC1DRAFT_31328</name>
</gene>
<dbReference type="SUPFAM" id="SSF52540">
    <property type="entry name" value="P-loop containing nucleoside triphosphate hydrolases"/>
    <property type="match status" value="1"/>
</dbReference>
<evidence type="ECO:0000313" key="7">
    <source>
        <dbReference type="Proteomes" id="UP000281549"/>
    </source>
</evidence>
<evidence type="ECO:0000256" key="1">
    <source>
        <dbReference type="ARBA" id="ARBA00022448"/>
    </source>
</evidence>
<feature type="domain" description="ABC transmembrane type-1" evidence="5">
    <location>
        <begin position="1"/>
        <end position="197"/>
    </location>
</feature>
<organism evidence="6 7">
    <name type="scientific">Rozella allomycis (strain CSF55)</name>
    <dbReference type="NCBI Taxonomy" id="988480"/>
    <lineage>
        <taxon>Eukaryota</taxon>
        <taxon>Fungi</taxon>
        <taxon>Fungi incertae sedis</taxon>
        <taxon>Cryptomycota</taxon>
        <taxon>Cryptomycota incertae sedis</taxon>
        <taxon>Rozella</taxon>
    </lineage>
</organism>
<keyword evidence="4" id="KW-0472">Membrane</keyword>
<dbReference type="Proteomes" id="UP000281549">
    <property type="component" value="Unassembled WGS sequence"/>
</dbReference>
<protein>
    <recommendedName>
        <fullName evidence="5">ABC transmembrane type-1 domain-containing protein</fullName>
    </recommendedName>
</protein>
<dbReference type="GO" id="GO:0005778">
    <property type="term" value="C:peroxisomal membrane"/>
    <property type="evidence" value="ECO:0007669"/>
    <property type="project" value="TreeGrafter"/>
</dbReference>
<dbReference type="GO" id="GO:0005324">
    <property type="term" value="F:long-chain fatty acid transmembrane transporter activity"/>
    <property type="evidence" value="ECO:0007669"/>
    <property type="project" value="TreeGrafter"/>
</dbReference>
<dbReference type="GO" id="GO:0005524">
    <property type="term" value="F:ATP binding"/>
    <property type="evidence" value="ECO:0007669"/>
    <property type="project" value="InterPro"/>
</dbReference>
<dbReference type="GO" id="GO:0042760">
    <property type="term" value="P:very long-chain fatty acid catabolic process"/>
    <property type="evidence" value="ECO:0007669"/>
    <property type="project" value="TreeGrafter"/>
</dbReference>
<dbReference type="PANTHER" id="PTHR11384">
    <property type="entry name" value="ATP-BINDING CASSETTE, SUB-FAMILY D MEMBER"/>
    <property type="match status" value="1"/>
</dbReference>
<dbReference type="Pfam" id="PF06472">
    <property type="entry name" value="ABC_membrane_2"/>
    <property type="match status" value="1"/>
</dbReference>
<dbReference type="InterPro" id="IPR027417">
    <property type="entry name" value="P-loop_NTPase"/>
</dbReference>
<dbReference type="PANTHER" id="PTHR11384:SF67">
    <property type="entry name" value="ATP-BINDING CASSETTE SUB-FAMILY D MEMBER 1"/>
    <property type="match status" value="1"/>
</dbReference>
<keyword evidence="2" id="KW-0812">Transmembrane</keyword>
<proteinExistence type="predicted"/>
<evidence type="ECO:0000256" key="4">
    <source>
        <dbReference type="ARBA" id="ARBA00023136"/>
    </source>
</evidence>
<evidence type="ECO:0000259" key="5">
    <source>
        <dbReference type="Pfam" id="PF06472"/>
    </source>
</evidence>
<keyword evidence="1" id="KW-0813">Transport</keyword>
<dbReference type="AlphaFoldDB" id="A0A4P9YCC4"/>